<reference evidence="7 9" key="2">
    <citation type="submission" date="2023-07" db="EMBL/GenBank/DDBJ databases">
        <title>Genomic Encyclopedia of Type Strains, Phase IV (KMG-IV): sequencing the most valuable type-strain genomes for metagenomic binning, comparative biology and taxonomic classification.</title>
        <authorList>
            <person name="Goeker M."/>
        </authorList>
    </citation>
    <scope>NUCLEOTIDE SEQUENCE [LARGE SCALE GENOMIC DNA]</scope>
    <source>
        <strain evidence="7 9">DSM 338</strain>
    </source>
</reference>
<dbReference type="InterPro" id="IPR008920">
    <property type="entry name" value="TF_FadR/GntR_C"/>
</dbReference>
<dbReference type="Pfam" id="PF07729">
    <property type="entry name" value="FCD"/>
    <property type="match status" value="1"/>
</dbReference>
<organism evidence="6 8">
    <name type="scientific">Xanthobacter flavus</name>
    <dbReference type="NCBI Taxonomy" id="281"/>
    <lineage>
        <taxon>Bacteria</taxon>
        <taxon>Pseudomonadati</taxon>
        <taxon>Pseudomonadota</taxon>
        <taxon>Alphaproteobacteria</taxon>
        <taxon>Hyphomicrobiales</taxon>
        <taxon>Xanthobacteraceae</taxon>
        <taxon>Xanthobacter</taxon>
    </lineage>
</organism>
<dbReference type="InterPro" id="IPR036390">
    <property type="entry name" value="WH_DNA-bd_sf"/>
</dbReference>
<dbReference type="EMBL" id="BSDO01000001">
    <property type="protein sequence ID" value="GLI21398.1"/>
    <property type="molecule type" value="Genomic_DNA"/>
</dbReference>
<comment type="caution">
    <text evidence="6">The sequence shown here is derived from an EMBL/GenBank/DDBJ whole genome shotgun (WGS) entry which is preliminary data.</text>
</comment>
<dbReference type="InterPro" id="IPR000524">
    <property type="entry name" value="Tscrpt_reg_HTH_GntR"/>
</dbReference>
<dbReference type="SMART" id="SM00895">
    <property type="entry name" value="FCD"/>
    <property type="match status" value="1"/>
</dbReference>
<evidence type="ECO:0000259" key="5">
    <source>
        <dbReference type="PROSITE" id="PS50949"/>
    </source>
</evidence>
<dbReference type="EMBL" id="JAVDPY010000002">
    <property type="protein sequence ID" value="MDR6333122.1"/>
    <property type="molecule type" value="Genomic_DNA"/>
</dbReference>
<feature type="region of interest" description="Disordered" evidence="4">
    <location>
        <begin position="1"/>
        <end position="20"/>
    </location>
</feature>
<keyword evidence="3" id="KW-0804">Transcription</keyword>
<dbReference type="GO" id="GO:0003677">
    <property type="term" value="F:DNA binding"/>
    <property type="evidence" value="ECO:0007669"/>
    <property type="project" value="UniProtKB-KW"/>
</dbReference>
<proteinExistence type="predicted"/>
<protein>
    <submittedName>
        <fullName evidence="7">DNA-binding GntR family transcriptional regulator</fullName>
    </submittedName>
</protein>
<dbReference type="Pfam" id="PF00392">
    <property type="entry name" value="GntR"/>
    <property type="match status" value="1"/>
</dbReference>
<keyword evidence="2 7" id="KW-0238">DNA-binding</keyword>
<dbReference type="InterPro" id="IPR011711">
    <property type="entry name" value="GntR_C"/>
</dbReference>
<dbReference type="CDD" id="cd07377">
    <property type="entry name" value="WHTH_GntR"/>
    <property type="match status" value="1"/>
</dbReference>
<evidence type="ECO:0000256" key="3">
    <source>
        <dbReference type="ARBA" id="ARBA00023163"/>
    </source>
</evidence>
<evidence type="ECO:0000256" key="1">
    <source>
        <dbReference type="ARBA" id="ARBA00023015"/>
    </source>
</evidence>
<dbReference type="InterPro" id="IPR036388">
    <property type="entry name" value="WH-like_DNA-bd_sf"/>
</dbReference>
<dbReference type="PRINTS" id="PR00035">
    <property type="entry name" value="HTHGNTR"/>
</dbReference>
<dbReference type="SMART" id="SM00345">
    <property type="entry name" value="HTH_GNTR"/>
    <property type="match status" value="1"/>
</dbReference>
<accession>A0A9W6CP76</accession>
<evidence type="ECO:0000313" key="6">
    <source>
        <dbReference type="EMBL" id="GLI21398.1"/>
    </source>
</evidence>
<dbReference type="Gene3D" id="1.20.120.530">
    <property type="entry name" value="GntR ligand-binding domain-like"/>
    <property type="match status" value="1"/>
</dbReference>
<keyword evidence="9" id="KW-1185">Reference proteome</keyword>
<reference evidence="6" key="1">
    <citation type="submission" date="2022-12" db="EMBL/GenBank/DDBJ databases">
        <title>Reference genome sequencing for broad-spectrum identification of bacterial and archaeal isolates by mass spectrometry.</title>
        <authorList>
            <person name="Sekiguchi Y."/>
            <person name="Tourlousse D.M."/>
        </authorList>
    </citation>
    <scope>NUCLEOTIDE SEQUENCE</scope>
    <source>
        <strain evidence="6">301</strain>
    </source>
</reference>
<evidence type="ECO:0000313" key="8">
    <source>
        <dbReference type="Proteomes" id="UP001144397"/>
    </source>
</evidence>
<dbReference type="GO" id="GO:0003700">
    <property type="term" value="F:DNA-binding transcription factor activity"/>
    <property type="evidence" value="ECO:0007669"/>
    <property type="project" value="InterPro"/>
</dbReference>
<evidence type="ECO:0000256" key="4">
    <source>
        <dbReference type="SAM" id="MobiDB-lite"/>
    </source>
</evidence>
<sequence length="253" mass="28003">MGISRPRPIPVPSRGRTAGRLTAETEADITLPDVLGSEIATVLERRIIYLDIAPDARVTEQEVCDEFNISRSPVREAFRQLESTGLVVRLARRGIRVKELSVADLDDIYACRTPLEGIASGLAAKRATKEDLATMQGHLKAMQAALKAGHVREFFLHNVGFLTVMHEAAGNKMLVRILSVIEKQAMRYRYLAHIEDETMLLLVHQGLTEVYAAMAARQPAKAKAALVRTMMQSQKTIRGVVRRHLSSPRAADA</sequence>
<dbReference type="AlphaFoldDB" id="A0A9W6CP76"/>
<dbReference type="PANTHER" id="PTHR43537">
    <property type="entry name" value="TRANSCRIPTIONAL REGULATOR, GNTR FAMILY"/>
    <property type="match status" value="1"/>
</dbReference>
<gene>
    <name evidence="7" type="ORF">GGQ86_001586</name>
    <name evidence="6" type="ORF">XFLAVUS301_10720</name>
</gene>
<evidence type="ECO:0000313" key="7">
    <source>
        <dbReference type="EMBL" id="MDR6333122.1"/>
    </source>
</evidence>
<dbReference type="Proteomes" id="UP001245370">
    <property type="component" value="Unassembled WGS sequence"/>
</dbReference>
<dbReference type="GeneID" id="95761865"/>
<feature type="compositionally biased region" description="Low complexity" evidence="4">
    <location>
        <begin position="1"/>
        <end position="16"/>
    </location>
</feature>
<keyword evidence="1" id="KW-0805">Transcription regulation</keyword>
<evidence type="ECO:0000313" key="9">
    <source>
        <dbReference type="Proteomes" id="UP001245370"/>
    </source>
</evidence>
<dbReference type="Gene3D" id="1.10.10.10">
    <property type="entry name" value="Winged helix-like DNA-binding domain superfamily/Winged helix DNA-binding domain"/>
    <property type="match status" value="1"/>
</dbReference>
<dbReference type="PROSITE" id="PS50949">
    <property type="entry name" value="HTH_GNTR"/>
    <property type="match status" value="1"/>
</dbReference>
<dbReference type="Proteomes" id="UP001144397">
    <property type="component" value="Unassembled WGS sequence"/>
</dbReference>
<dbReference type="SUPFAM" id="SSF46785">
    <property type="entry name" value="Winged helix' DNA-binding domain"/>
    <property type="match status" value="1"/>
</dbReference>
<dbReference type="PANTHER" id="PTHR43537:SF24">
    <property type="entry name" value="GLUCONATE OPERON TRANSCRIPTIONAL REPRESSOR"/>
    <property type="match status" value="1"/>
</dbReference>
<dbReference type="SUPFAM" id="SSF48008">
    <property type="entry name" value="GntR ligand-binding domain-like"/>
    <property type="match status" value="1"/>
</dbReference>
<feature type="domain" description="HTH gntR-type" evidence="5">
    <location>
        <begin position="33"/>
        <end position="100"/>
    </location>
</feature>
<name>A0A9W6CP76_XANFL</name>
<dbReference type="RefSeq" id="WP_281805941.1">
    <property type="nucleotide sequence ID" value="NZ_BSDO01000001.1"/>
</dbReference>
<evidence type="ECO:0000256" key="2">
    <source>
        <dbReference type="ARBA" id="ARBA00023125"/>
    </source>
</evidence>